<name>A0A846X4L5_9ACTN</name>
<reference evidence="1 2" key="1">
    <citation type="submission" date="2020-04" db="EMBL/GenBank/DDBJ databases">
        <title>MicrobeNet Type strains.</title>
        <authorList>
            <person name="Nicholson A.C."/>
        </authorList>
    </citation>
    <scope>NUCLEOTIDE SEQUENCE [LARGE SCALE GENOMIC DNA]</scope>
    <source>
        <strain evidence="1 2">DSM 44113</strain>
    </source>
</reference>
<protein>
    <submittedName>
        <fullName evidence="1">Uncharacterized protein</fullName>
    </submittedName>
</protein>
<sequence length="95" mass="9814">MTNGTAAIFDIRPADTELRVRRDADPANNAAVRRIIAAAGPALELAFDFPYEGSADTRLLIPAEADEAAVTALYAALAARGAIAGDLVAGQATLF</sequence>
<accession>A0A846X4L5</accession>
<dbReference type="Proteomes" id="UP000582646">
    <property type="component" value="Unassembled WGS sequence"/>
</dbReference>
<dbReference type="AlphaFoldDB" id="A0A846X4L5"/>
<dbReference type="EMBL" id="JAAXOQ010000018">
    <property type="protein sequence ID" value="NKY19466.1"/>
    <property type="molecule type" value="Genomic_DNA"/>
</dbReference>
<organism evidence="1 2">
    <name type="scientific">Tsukamurella spumae</name>
    <dbReference type="NCBI Taxonomy" id="44753"/>
    <lineage>
        <taxon>Bacteria</taxon>
        <taxon>Bacillati</taxon>
        <taxon>Actinomycetota</taxon>
        <taxon>Actinomycetes</taxon>
        <taxon>Mycobacteriales</taxon>
        <taxon>Tsukamurellaceae</taxon>
        <taxon>Tsukamurella</taxon>
    </lineage>
</organism>
<evidence type="ECO:0000313" key="1">
    <source>
        <dbReference type="EMBL" id="NKY19466.1"/>
    </source>
</evidence>
<proteinExistence type="predicted"/>
<gene>
    <name evidence="1" type="ORF">HF999_13955</name>
</gene>
<dbReference type="RefSeq" id="WP_168546462.1">
    <property type="nucleotide sequence ID" value="NZ_BAAAKS010000019.1"/>
</dbReference>
<keyword evidence="2" id="KW-1185">Reference proteome</keyword>
<evidence type="ECO:0000313" key="2">
    <source>
        <dbReference type="Proteomes" id="UP000582646"/>
    </source>
</evidence>
<comment type="caution">
    <text evidence="1">The sequence shown here is derived from an EMBL/GenBank/DDBJ whole genome shotgun (WGS) entry which is preliminary data.</text>
</comment>